<proteinExistence type="predicted"/>
<dbReference type="AlphaFoldDB" id="A0A0G4FVT9"/>
<feature type="region of interest" description="Disordered" evidence="1">
    <location>
        <begin position="35"/>
        <end position="110"/>
    </location>
</feature>
<keyword evidence="3" id="KW-1185">Reference proteome</keyword>
<organism evidence="2 3">
    <name type="scientific">Vitrella brassicaformis (strain CCMP3155)</name>
    <dbReference type="NCBI Taxonomy" id="1169540"/>
    <lineage>
        <taxon>Eukaryota</taxon>
        <taxon>Sar</taxon>
        <taxon>Alveolata</taxon>
        <taxon>Colpodellida</taxon>
        <taxon>Vitrellaceae</taxon>
        <taxon>Vitrella</taxon>
    </lineage>
</organism>
<accession>A0A0G4FVT9</accession>
<dbReference type="Proteomes" id="UP000041254">
    <property type="component" value="Unassembled WGS sequence"/>
</dbReference>
<name>A0A0G4FVT9_VITBC</name>
<dbReference type="InParanoid" id="A0A0G4FVT9"/>
<evidence type="ECO:0000313" key="2">
    <source>
        <dbReference type="EMBL" id="CEM18713.1"/>
    </source>
</evidence>
<sequence>MFVCELIIVFRMVGGEVMNGYVIAARYELLEAARRGKEGEKVQEGGGEDEGELLGHRRSPSPTAHAPSLPCPQLPPPPLPTDEQEADEQQQEQGTGQAKINPPQKKRLKSVPAIHRRLHFIFANSFVRLHMCSQQPHSWREKV</sequence>
<protein>
    <submittedName>
        <fullName evidence="2">Uncharacterized protein</fullName>
    </submittedName>
</protein>
<gene>
    <name evidence="2" type="ORF">Vbra_22951</name>
</gene>
<feature type="compositionally biased region" description="Pro residues" evidence="1">
    <location>
        <begin position="69"/>
        <end position="80"/>
    </location>
</feature>
<dbReference type="VEuPathDB" id="CryptoDB:Vbra_22951"/>
<evidence type="ECO:0000256" key="1">
    <source>
        <dbReference type="SAM" id="MobiDB-lite"/>
    </source>
</evidence>
<evidence type="ECO:0000313" key="3">
    <source>
        <dbReference type="Proteomes" id="UP000041254"/>
    </source>
</evidence>
<reference evidence="2 3" key="1">
    <citation type="submission" date="2014-11" db="EMBL/GenBank/DDBJ databases">
        <authorList>
            <person name="Zhu J."/>
            <person name="Qi W."/>
            <person name="Song R."/>
        </authorList>
    </citation>
    <scope>NUCLEOTIDE SEQUENCE [LARGE SCALE GENOMIC DNA]</scope>
</reference>
<dbReference type="EMBL" id="CDMY01000507">
    <property type="protein sequence ID" value="CEM18713.1"/>
    <property type="molecule type" value="Genomic_DNA"/>
</dbReference>